<evidence type="ECO:0000256" key="2">
    <source>
        <dbReference type="ARBA" id="ARBA00023251"/>
    </source>
</evidence>
<feature type="domain" description="Adenylyltransferase AadA C-terminal" evidence="6">
    <location>
        <begin position="158"/>
        <end position="256"/>
    </location>
</feature>
<dbReference type="Proteomes" id="UP000321901">
    <property type="component" value="Unassembled WGS sequence"/>
</dbReference>
<comment type="caution">
    <text evidence="7">The sequence shown here is derived from an EMBL/GenBank/DDBJ whole genome shotgun (WGS) entry which is preliminary data.</text>
</comment>
<dbReference type="GO" id="GO:0005524">
    <property type="term" value="F:ATP binding"/>
    <property type="evidence" value="ECO:0007669"/>
    <property type="project" value="UniProtKB-KW"/>
</dbReference>
<dbReference type="GO" id="GO:0070566">
    <property type="term" value="F:adenylyltransferase activity"/>
    <property type="evidence" value="ECO:0007669"/>
    <property type="project" value="InterPro"/>
</dbReference>
<keyword evidence="1 4" id="KW-0808">Transferase</keyword>
<feature type="domain" description="Polymerase nucleotidyl transferase" evidence="5">
    <location>
        <begin position="21"/>
        <end position="95"/>
    </location>
</feature>
<evidence type="ECO:0000256" key="4">
    <source>
        <dbReference type="PIRNR" id="PIRNR000819"/>
    </source>
</evidence>
<dbReference type="PIRSF" id="PIRSF000819">
    <property type="entry name" value="Streptomycin_3-adenylyltransf"/>
    <property type="match status" value="1"/>
</dbReference>
<keyword evidence="4" id="KW-0067">ATP-binding</keyword>
<evidence type="ECO:0000313" key="7">
    <source>
        <dbReference type="EMBL" id="GEN85240.1"/>
    </source>
</evidence>
<proteinExistence type="predicted"/>
<dbReference type="OrthoDB" id="5643411at2"/>
<dbReference type="Pfam" id="PF01909">
    <property type="entry name" value="NTP_transf_2"/>
    <property type="match status" value="1"/>
</dbReference>
<dbReference type="EMBL" id="BJYL01000070">
    <property type="protein sequence ID" value="GEN85240.1"/>
    <property type="molecule type" value="Genomic_DNA"/>
</dbReference>
<evidence type="ECO:0000259" key="5">
    <source>
        <dbReference type="Pfam" id="PF01909"/>
    </source>
</evidence>
<keyword evidence="2 4" id="KW-0046">Antibiotic resistance</keyword>
<gene>
    <name evidence="7" type="ORF">SLU01_35520</name>
</gene>
<keyword evidence="4 7" id="KW-0548">Nucleotidyltransferase</keyword>
<sequence>MCYDRETRPSDIEKFIYDLKEEIKKILKENFIGFYIHGSLAMGGFNPNSSDIDILVVTIKTIKVDTKRLLAQFFLNHSNLPFPVETSFLNREQLKDWQHPCSFDFHYSEFWRERYQNDLLSDTSNFLNDDTSTDTDLAAHITITNHRGICVEGEPIDKVFPSVPRLDYISSIIGDFEDCLQNIKVDPIYCTLNSIRVYWYLKEGVISSKLEAGIWGCRVLPKYFSKIVRNVVNIYTGEDDEWPLSIEELIFLRDYLEERVQGLLQK</sequence>
<evidence type="ECO:0000256" key="1">
    <source>
        <dbReference type="ARBA" id="ARBA00022679"/>
    </source>
</evidence>
<dbReference type="SUPFAM" id="SSF81301">
    <property type="entry name" value="Nucleotidyltransferase"/>
    <property type="match status" value="1"/>
</dbReference>
<evidence type="ECO:0000256" key="3">
    <source>
        <dbReference type="ARBA" id="ARBA00047831"/>
    </source>
</evidence>
<name>A0A511ZCR2_9BACL</name>
<comment type="catalytic activity">
    <reaction evidence="3 4">
        <text>spectinomycin + ATP = 9-O-adenylylspectinomycin + diphosphate</text>
        <dbReference type="Rhea" id="RHEA:63228"/>
        <dbReference type="ChEBI" id="CHEBI:30616"/>
        <dbReference type="ChEBI" id="CHEBI:33019"/>
        <dbReference type="ChEBI" id="CHEBI:146260"/>
        <dbReference type="ChEBI" id="CHEBI:146261"/>
    </reaction>
</comment>
<dbReference type="InterPro" id="IPR043519">
    <property type="entry name" value="NT_sf"/>
</dbReference>
<dbReference type="CDD" id="cd05403">
    <property type="entry name" value="NT_KNTase_like"/>
    <property type="match status" value="1"/>
</dbReference>
<dbReference type="InterPro" id="IPR002934">
    <property type="entry name" value="Polymerase_NTP_transf_dom"/>
</dbReference>
<protein>
    <recommendedName>
        <fullName evidence="4">Spectinomycin 9-adenylyltransferase</fullName>
    </recommendedName>
</protein>
<keyword evidence="4" id="KW-0547">Nucleotide-binding</keyword>
<dbReference type="InterPro" id="IPR024172">
    <property type="entry name" value="AadA/Aad9"/>
</dbReference>
<dbReference type="Gene3D" id="3.30.460.10">
    <property type="entry name" value="Beta Polymerase, domain 2"/>
    <property type="match status" value="1"/>
</dbReference>
<dbReference type="AlphaFoldDB" id="A0A511ZCR2"/>
<organism evidence="7 8">
    <name type="scientific">Sporosarcina luteola</name>
    <dbReference type="NCBI Taxonomy" id="582850"/>
    <lineage>
        <taxon>Bacteria</taxon>
        <taxon>Bacillati</taxon>
        <taxon>Bacillota</taxon>
        <taxon>Bacilli</taxon>
        <taxon>Bacillales</taxon>
        <taxon>Caryophanaceae</taxon>
        <taxon>Sporosarcina</taxon>
    </lineage>
</organism>
<dbReference type="GO" id="GO:0046677">
    <property type="term" value="P:response to antibiotic"/>
    <property type="evidence" value="ECO:0007669"/>
    <property type="project" value="UniProtKB-KW"/>
</dbReference>
<dbReference type="InterPro" id="IPR025184">
    <property type="entry name" value="AadA_C"/>
</dbReference>
<evidence type="ECO:0000313" key="8">
    <source>
        <dbReference type="Proteomes" id="UP000321901"/>
    </source>
</evidence>
<keyword evidence="8" id="KW-1185">Reference proteome</keyword>
<dbReference type="RefSeq" id="WP_147060842.1">
    <property type="nucleotide sequence ID" value="NZ_BJYL01000070.1"/>
</dbReference>
<reference evidence="7 8" key="1">
    <citation type="submission" date="2019-07" db="EMBL/GenBank/DDBJ databases">
        <title>Whole genome shotgun sequence of Sporosarcina luteola NBRC 105378.</title>
        <authorList>
            <person name="Hosoyama A."/>
            <person name="Uohara A."/>
            <person name="Ohji S."/>
            <person name="Ichikawa N."/>
        </authorList>
    </citation>
    <scope>NUCLEOTIDE SEQUENCE [LARGE SCALE GENOMIC DNA]</scope>
    <source>
        <strain evidence="7 8">NBRC 105378</strain>
    </source>
</reference>
<evidence type="ECO:0000259" key="6">
    <source>
        <dbReference type="Pfam" id="PF13427"/>
    </source>
</evidence>
<dbReference type="Pfam" id="PF13427">
    <property type="entry name" value="AadA_C"/>
    <property type="match status" value="1"/>
</dbReference>
<accession>A0A511ZCR2</accession>